<dbReference type="Gene3D" id="2.30.110.10">
    <property type="entry name" value="Electron Transport, Fmn-binding Protein, Chain A"/>
    <property type="match status" value="1"/>
</dbReference>
<dbReference type="InterPro" id="IPR012349">
    <property type="entry name" value="Split_barrel_FMN-bd"/>
</dbReference>
<dbReference type="SUPFAM" id="SSF50475">
    <property type="entry name" value="FMN-binding split barrel"/>
    <property type="match status" value="1"/>
</dbReference>
<accession>A0A919PEV9</accession>
<keyword evidence="3" id="KW-1185">Reference proteome</keyword>
<feature type="domain" description="Pyridoxamine 5'-phosphate oxidase N-terminal" evidence="1">
    <location>
        <begin position="166"/>
        <end position="257"/>
    </location>
</feature>
<dbReference type="AlphaFoldDB" id="A0A919PEV9"/>
<dbReference type="InterPro" id="IPR011576">
    <property type="entry name" value="Pyridox_Oxase_N"/>
</dbReference>
<dbReference type="EMBL" id="BONQ01000010">
    <property type="protein sequence ID" value="GIG42274.1"/>
    <property type="molecule type" value="Genomic_DNA"/>
</dbReference>
<evidence type="ECO:0000313" key="3">
    <source>
        <dbReference type="Proteomes" id="UP000660611"/>
    </source>
</evidence>
<gene>
    <name evidence="2" type="ORF">Dsi01nite_003150</name>
</gene>
<comment type="caution">
    <text evidence="2">The sequence shown here is derived from an EMBL/GenBank/DDBJ whole genome shotgun (WGS) entry which is preliminary data.</text>
</comment>
<evidence type="ECO:0000313" key="2">
    <source>
        <dbReference type="EMBL" id="GIG42274.1"/>
    </source>
</evidence>
<dbReference type="Pfam" id="PF01243">
    <property type="entry name" value="PNPOx_N"/>
    <property type="match status" value="1"/>
</dbReference>
<name>A0A919PEV9_9ACTN</name>
<dbReference type="PANTHER" id="PTHR42815:SF2">
    <property type="entry name" value="FAD-BINDING, PUTATIVE (AFU_ORTHOLOGUE AFUA_6G07600)-RELATED"/>
    <property type="match status" value="1"/>
</dbReference>
<sequence length="299" mass="31126">MFHEGELAVQERAGVRLEAARLTGMLAPGGLSRGAGGWLAERTLAVLTGRDRAGRLWASALTGPPGFLDGAGQRLRVDAAFAPGDPLHDLPGGQRVGLIAIDFATRRRMRVNGTLFTEEAGRDGRDELTVEVAEAFGNCPQYIQPRRLAPARAAGAGPMFTSLPVLTPAAAATVAGADTFFLGTAHPGRGADASHRGGPRGFLRVDGDDLWWPDYPGNNMFNSLGNLATDPSAALLVPDFATGRTLHLSGTATVEWTEPGTGAPDEVTGRRVRFHPTAVVAGEHPALVAVHTGPPGGGP</sequence>
<dbReference type="RefSeq" id="WP_203844168.1">
    <property type="nucleotide sequence ID" value="NZ_BAAAVW010000074.1"/>
</dbReference>
<protein>
    <recommendedName>
        <fullName evidence="1">Pyridoxamine 5'-phosphate oxidase N-terminal domain-containing protein</fullName>
    </recommendedName>
</protein>
<evidence type="ECO:0000259" key="1">
    <source>
        <dbReference type="Pfam" id="PF01243"/>
    </source>
</evidence>
<organism evidence="2 3">
    <name type="scientific">Dactylosporangium siamense</name>
    <dbReference type="NCBI Taxonomy" id="685454"/>
    <lineage>
        <taxon>Bacteria</taxon>
        <taxon>Bacillati</taxon>
        <taxon>Actinomycetota</taxon>
        <taxon>Actinomycetes</taxon>
        <taxon>Micromonosporales</taxon>
        <taxon>Micromonosporaceae</taxon>
        <taxon>Dactylosporangium</taxon>
    </lineage>
</organism>
<reference evidence="2" key="1">
    <citation type="submission" date="2021-01" db="EMBL/GenBank/DDBJ databases">
        <title>Whole genome shotgun sequence of Dactylosporangium siamense NBRC 106093.</title>
        <authorList>
            <person name="Komaki H."/>
            <person name="Tamura T."/>
        </authorList>
    </citation>
    <scope>NUCLEOTIDE SEQUENCE</scope>
    <source>
        <strain evidence="2">NBRC 106093</strain>
    </source>
</reference>
<dbReference type="Proteomes" id="UP000660611">
    <property type="component" value="Unassembled WGS sequence"/>
</dbReference>
<dbReference type="PANTHER" id="PTHR42815">
    <property type="entry name" value="FAD-BINDING, PUTATIVE (AFU_ORTHOLOGUE AFUA_6G07600)-RELATED"/>
    <property type="match status" value="1"/>
</dbReference>
<proteinExistence type="predicted"/>